<feature type="transmembrane region" description="Helical" evidence="9">
    <location>
        <begin position="522"/>
        <end position="544"/>
    </location>
</feature>
<dbReference type="PANTHER" id="PTHR33908:SF3">
    <property type="entry name" value="UNDECAPRENYL PHOSPHATE-ALPHA-4-AMINO-4-DEOXY-L-ARABINOSE ARABINOSYL TRANSFERASE"/>
    <property type="match status" value="1"/>
</dbReference>
<dbReference type="Pfam" id="PF13231">
    <property type="entry name" value="PMT_2"/>
    <property type="match status" value="1"/>
</dbReference>
<feature type="compositionally biased region" description="Polar residues" evidence="8">
    <location>
        <begin position="382"/>
        <end position="395"/>
    </location>
</feature>
<keyword evidence="7 9" id="KW-0472">Membrane</keyword>
<name>A0A8J6NH79_9CHLR</name>
<dbReference type="Proteomes" id="UP000614469">
    <property type="component" value="Unassembled WGS sequence"/>
</dbReference>
<evidence type="ECO:0000256" key="6">
    <source>
        <dbReference type="ARBA" id="ARBA00022989"/>
    </source>
</evidence>
<keyword evidence="5 9" id="KW-0812">Transmembrane</keyword>
<feature type="compositionally biased region" description="Low complexity" evidence="8">
    <location>
        <begin position="731"/>
        <end position="742"/>
    </location>
</feature>
<evidence type="ECO:0000256" key="5">
    <source>
        <dbReference type="ARBA" id="ARBA00022692"/>
    </source>
</evidence>
<feature type="region of interest" description="Disordered" evidence="8">
    <location>
        <begin position="273"/>
        <end position="335"/>
    </location>
</feature>
<feature type="transmembrane region" description="Helical" evidence="9">
    <location>
        <begin position="125"/>
        <end position="142"/>
    </location>
</feature>
<keyword evidence="2" id="KW-1003">Cell membrane</keyword>
<dbReference type="EMBL" id="JACNJN010000086">
    <property type="protein sequence ID" value="MBC8334971.1"/>
    <property type="molecule type" value="Genomic_DNA"/>
</dbReference>
<keyword evidence="6 9" id="KW-1133">Transmembrane helix</keyword>
<sequence>MSTGTTILSPKTSRRNKLLIAIALTLIISLGAFLRLYELGAYSIGNTYYAATVKSMLSSWSNFFFGAFEPGGSVTVDKPPLGFWVQSFSAALLGLNGFSLALPNALAGIGSIGLVYYLVKEQVNTAAGLVAALTLAVVPVTISTERNNTIDGLLVFVLLLAVWAVWKSVESGKFRYLLLGAFIVGLGFNIKMLQAYMIVPALYALYFFGAKQGWLTRIWHLGVATILLVAVSLSWALVVDLVPEENRPFIGSSDNNTVMELIVGHNGLSRLGLNDNQGLDGGNDGTRPQPPVDDGQRIAQADGDGQPRQLSTDSGQSQIRPQGNSPPSDRQPPQEALDACLGLSVGEACTINLPNRDVEGTCRTTQQNDLVCAPNDRPAPQSDGQLAANSPQGNDGNAPDGGRNGGETGQAGLFRLFSEPLVTEASWVLPLALISILLTAITVFLRSDDFSRPTAEAVTTKKKKYLALVLWAGWLLPVIAYFSFTTGLFHRYYLIMMGPALAALVGMAFWSVAQLFKRNRWLALGTLTLLIMITLGFQGFMLSGYDTANWLLPLAIVTALVGTGILLINNSAWARAAALTLILLAMLAAPLTWSVMVATEENPNVALPTATLNDTQPTSFMTPNNTVMSGNEEAIMEFLLANTDPESYLLATVNARSAAPYILETGRPVLTFGGFSGRDQVIDAAGVAEMVANGELRYILYSENIGNSHRDIAAWVTESCLPVSVPGVGSQQEQPQRAQNQQNVGLRSPSQNEVLYDCAQ</sequence>
<dbReference type="PANTHER" id="PTHR33908">
    <property type="entry name" value="MANNOSYLTRANSFERASE YKCB-RELATED"/>
    <property type="match status" value="1"/>
</dbReference>
<evidence type="ECO:0000313" key="12">
    <source>
        <dbReference type="EMBL" id="MBC8334971.1"/>
    </source>
</evidence>
<keyword evidence="4" id="KW-0808">Transferase</keyword>
<accession>A0A8J6NH79</accession>
<feature type="transmembrane region" description="Helical" evidence="9">
    <location>
        <begin position="576"/>
        <end position="596"/>
    </location>
</feature>
<evidence type="ECO:0000256" key="2">
    <source>
        <dbReference type="ARBA" id="ARBA00022475"/>
    </source>
</evidence>
<feature type="transmembrane region" description="Helical" evidence="9">
    <location>
        <begin position="490"/>
        <end position="510"/>
    </location>
</feature>
<evidence type="ECO:0000256" key="3">
    <source>
        <dbReference type="ARBA" id="ARBA00022676"/>
    </source>
</evidence>
<organism evidence="12 13">
    <name type="scientific">Candidatus Desulfolinea nitratireducens</name>
    <dbReference type="NCBI Taxonomy" id="2841698"/>
    <lineage>
        <taxon>Bacteria</taxon>
        <taxon>Bacillati</taxon>
        <taxon>Chloroflexota</taxon>
        <taxon>Anaerolineae</taxon>
        <taxon>Anaerolineales</taxon>
        <taxon>Anaerolineales incertae sedis</taxon>
        <taxon>Candidatus Desulfolinea</taxon>
    </lineage>
</organism>
<dbReference type="GO" id="GO:0005886">
    <property type="term" value="C:plasma membrane"/>
    <property type="evidence" value="ECO:0007669"/>
    <property type="project" value="UniProtKB-SubCell"/>
</dbReference>
<evidence type="ECO:0000259" key="11">
    <source>
        <dbReference type="Pfam" id="PF24878"/>
    </source>
</evidence>
<reference evidence="12 13" key="1">
    <citation type="submission" date="2020-08" db="EMBL/GenBank/DDBJ databases">
        <title>Bridging the membrane lipid divide: bacteria of the FCB group superphylum have the potential to synthesize archaeal ether lipids.</title>
        <authorList>
            <person name="Villanueva L."/>
            <person name="Von Meijenfeldt F.A.B."/>
            <person name="Westbye A.B."/>
            <person name="Yadav S."/>
            <person name="Hopmans E.C."/>
            <person name="Dutilh B.E."/>
            <person name="Sinninghe Damste J.S."/>
        </authorList>
    </citation>
    <scope>NUCLEOTIDE SEQUENCE [LARGE SCALE GENOMIC DNA]</scope>
    <source>
        <strain evidence="12">NIOZ-UU36</strain>
    </source>
</reference>
<evidence type="ECO:0000256" key="7">
    <source>
        <dbReference type="ARBA" id="ARBA00023136"/>
    </source>
</evidence>
<comment type="caution">
    <text evidence="12">The sequence shown here is derived from an EMBL/GenBank/DDBJ whole genome shotgun (WGS) entry which is preliminary data.</text>
</comment>
<gene>
    <name evidence="12" type="ORF">H8E29_06895</name>
</gene>
<evidence type="ECO:0000256" key="1">
    <source>
        <dbReference type="ARBA" id="ARBA00004651"/>
    </source>
</evidence>
<dbReference type="InterPro" id="IPR056785">
    <property type="entry name" value="YkcA/B-like_C"/>
</dbReference>
<dbReference type="GO" id="GO:0010041">
    <property type="term" value="P:response to iron(III) ion"/>
    <property type="evidence" value="ECO:0007669"/>
    <property type="project" value="TreeGrafter"/>
</dbReference>
<feature type="domain" description="Putative mannosyltransferase YkcA/B-like C-terminal" evidence="11">
    <location>
        <begin position="636"/>
        <end position="718"/>
    </location>
</feature>
<feature type="compositionally biased region" description="Polar residues" evidence="8">
    <location>
        <begin position="308"/>
        <end position="328"/>
    </location>
</feature>
<evidence type="ECO:0000259" key="10">
    <source>
        <dbReference type="Pfam" id="PF13231"/>
    </source>
</evidence>
<evidence type="ECO:0000256" key="4">
    <source>
        <dbReference type="ARBA" id="ARBA00022679"/>
    </source>
</evidence>
<feature type="region of interest" description="Disordered" evidence="8">
    <location>
        <begin position="726"/>
        <end position="747"/>
    </location>
</feature>
<dbReference type="AlphaFoldDB" id="A0A8J6NH79"/>
<dbReference type="GO" id="GO:0016763">
    <property type="term" value="F:pentosyltransferase activity"/>
    <property type="evidence" value="ECO:0007669"/>
    <property type="project" value="TreeGrafter"/>
</dbReference>
<dbReference type="GO" id="GO:0009103">
    <property type="term" value="P:lipopolysaccharide biosynthetic process"/>
    <property type="evidence" value="ECO:0007669"/>
    <property type="project" value="UniProtKB-ARBA"/>
</dbReference>
<feature type="domain" description="Glycosyltransferase RgtA/B/C/D-like" evidence="10">
    <location>
        <begin position="77"/>
        <end position="235"/>
    </location>
</feature>
<feature type="transmembrane region" description="Helical" evidence="9">
    <location>
        <begin position="465"/>
        <end position="484"/>
    </location>
</feature>
<evidence type="ECO:0000313" key="13">
    <source>
        <dbReference type="Proteomes" id="UP000614469"/>
    </source>
</evidence>
<protein>
    <submittedName>
        <fullName evidence="12">Glycosyltransferase family 39 protein</fullName>
    </submittedName>
</protein>
<feature type="transmembrane region" description="Helical" evidence="9">
    <location>
        <begin position="18"/>
        <end position="37"/>
    </location>
</feature>
<dbReference type="InterPro" id="IPR038731">
    <property type="entry name" value="RgtA/B/C-like"/>
</dbReference>
<proteinExistence type="predicted"/>
<feature type="transmembrane region" description="Helical" evidence="9">
    <location>
        <begin position="149"/>
        <end position="166"/>
    </location>
</feature>
<feature type="transmembrane region" description="Helical" evidence="9">
    <location>
        <begin position="427"/>
        <end position="445"/>
    </location>
</feature>
<feature type="transmembrane region" description="Helical" evidence="9">
    <location>
        <begin position="88"/>
        <end position="119"/>
    </location>
</feature>
<feature type="transmembrane region" description="Helical" evidence="9">
    <location>
        <begin position="178"/>
        <end position="206"/>
    </location>
</feature>
<evidence type="ECO:0000256" key="9">
    <source>
        <dbReference type="SAM" id="Phobius"/>
    </source>
</evidence>
<feature type="transmembrane region" description="Helical" evidence="9">
    <location>
        <begin position="550"/>
        <end position="569"/>
    </location>
</feature>
<feature type="transmembrane region" description="Helical" evidence="9">
    <location>
        <begin position="218"/>
        <end position="238"/>
    </location>
</feature>
<keyword evidence="3" id="KW-0328">Glycosyltransferase</keyword>
<comment type="subcellular location">
    <subcellularLocation>
        <location evidence="1">Cell membrane</location>
        <topology evidence="1">Multi-pass membrane protein</topology>
    </subcellularLocation>
</comment>
<evidence type="ECO:0000256" key="8">
    <source>
        <dbReference type="SAM" id="MobiDB-lite"/>
    </source>
</evidence>
<dbReference type="Pfam" id="PF24878">
    <property type="entry name" value="YkcB_C"/>
    <property type="match status" value="1"/>
</dbReference>
<feature type="region of interest" description="Disordered" evidence="8">
    <location>
        <begin position="372"/>
        <end position="405"/>
    </location>
</feature>
<dbReference type="InterPro" id="IPR050297">
    <property type="entry name" value="LipidA_mod_glycosyltrf_83"/>
</dbReference>